<dbReference type="AlphaFoldDB" id="A0A9D4YMF0"/>
<evidence type="ECO:0000313" key="1">
    <source>
        <dbReference type="EMBL" id="KAI5439830.1"/>
    </source>
</evidence>
<accession>A0A9D4YMF0</accession>
<dbReference type="PANTHER" id="PTHR45786:SF66">
    <property type="entry name" value="HOOK MOTIF PROTEIN, PUTATIVE-RELATED"/>
    <property type="match status" value="1"/>
</dbReference>
<organism evidence="1 2">
    <name type="scientific">Pisum sativum</name>
    <name type="common">Garden pea</name>
    <name type="synonym">Lathyrus oleraceus</name>
    <dbReference type="NCBI Taxonomy" id="3888"/>
    <lineage>
        <taxon>Eukaryota</taxon>
        <taxon>Viridiplantae</taxon>
        <taxon>Streptophyta</taxon>
        <taxon>Embryophyta</taxon>
        <taxon>Tracheophyta</taxon>
        <taxon>Spermatophyta</taxon>
        <taxon>Magnoliopsida</taxon>
        <taxon>eudicotyledons</taxon>
        <taxon>Gunneridae</taxon>
        <taxon>Pentapetalae</taxon>
        <taxon>rosids</taxon>
        <taxon>fabids</taxon>
        <taxon>Fabales</taxon>
        <taxon>Fabaceae</taxon>
        <taxon>Papilionoideae</taxon>
        <taxon>50 kb inversion clade</taxon>
        <taxon>NPAAA clade</taxon>
        <taxon>Hologalegina</taxon>
        <taxon>IRL clade</taxon>
        <taxon>Fabeae</taxon>
        <taxon>Lathyrus</taxon>
    </lineage>
</organism>
<dbReference type="EMBL" id="JAMSHJ010000002">
    <property type="protein sequence ID" value="KAI5439830.1"/>
    <property type="molecule type" value="Genomic_DNA"/>
</dbReference>
<evidence type="ECO:0000313" key="2">
    <source>
        <dbReference type="Proteomes" id="UP001058974"/>
    </source>
</evidence>
<comment type="caution">
    <text evidence="1">The sequence shown here is derived from an EMBL/GenBank/DDBJ whole genome shotgun (WGS) entry which is preliminary data.</text>
</comment>
<dbReference type="Proteomes" id="UP001058974">
    <property type="component" value="Chromosome 2"/>
</dbReference>
<proteinExistence type="predicted"/>
<gene>
    <name evidence="1" type="ORF">KIW84_025264</name>
</gene>
<reference evidence="1 2" key="1">
    <citation type="journal article" date="2022" name="Nat. Genet.">
        <title>Improved pea reference genome and pan-genome highlight genomic features and evolutionary characteristics.</title>
        <authorList>
            <person name="Yang T."/>
            <person name="Liu R."/>
            <person name="Luo Y."/>
            <person name="Hu S."/>
            <person name="Wang D."/>
            <person name="Wang C."/>
            <person name="Pandey M.K."/>
            <person name="Ge S."/>
            <person name="Xu Q."/>
            <person name="Li N."/>
            <person name="Li G."/>
            <person name="Huang Y."/>
            <person name="Saxena R.K."/>
            <person name="Ji Y."/>
            <person name="Li M."/>
            <person name="Yan X."/>
            <person name="He Y."/>
            <person name="Liu Y."/>
            <person name="Wang X."/>
            <person name="Xiang C."/>
            <person name="Varshney R.K."/>
            <person name="Ding H."/>
            <person name="Gao S."/>
            <person name="Zong X."/>
        </authorList>
    </citation>
    <scope>NUCLEOTIDE SEQUENCE [LARGE SCALE GENOMIC DNA]</scope>
    <source>
        <strain evidence="1 2">cv. Zhongwan 6</strain>
    </source>
</reference>
<protein>
    <submittedName>
        <fullName evidence="1">Uncharacterized protein</fullName>
    </submittedName>
</protein>
<name>A0A9D4YMF0_PEA</name>
<dbReference type="Gramene" id="Psat02G0526400-T1">
    <property type="protein sequence ID" value="KAI5439830.1"/>
    <property type="gene ID" value="KIW84_025264"/>
</dbReference>
<keyword evidence="2" id="KW-1185">Reference proteome</keyword>
<sequence length="407" mass="45851">MINTHVKILGDNTIKNSFILVEDVTIIKAFGVTICPPRAPNIKEVIWSPPKPGWIKCNCDEAFNASFNIVGAGGIFRNHLGDFVFGFAEKIESNPLFLAGVSIVIKCYYVVEIREHIFIGIVTIRRLDNRINVAQFCGNNFVVPFTTVSDFRHIDMHESMSRKFNNVIDINDSKETWRIVVHILDLWSVVNSKGIESLKIIVMDAKSKPQSPKVVASEANPQLSSDIEILKVILFYTLIIGGYYDIGDPIVKCQECGSSMWYQEIKHKSQNAANPKFLMCCGNGKIQLPLLKMSPKVLNDLLYGSKTSESRTFQQHIRMYNMMFVFTSPCAKMDNYFNNGIGPPTFRIQDEMFPEINLAQSNGSNVQVNQNATTQVDESLPEIYMAQEHGLVEQVNQHVGGLEPDLF</sequence>
<dbReference type="PANTHER" id="PTHR45786">
    <property type="entry name" value="DNA BINDING PROTEIN-LIKE"/>
    <property type="match status" value="1"/>
</dbReference>